<evidence type="ECO:0000256" key="12">
    <source>
        <dbReference type="SAM" id="Phobius"/>
    </source>
</evidence>
<dbReference type="Pfam" id="PF00153">
    <property type="entry name" value="Mito_carr"/>
    <property type="match status" value="3"/>
</dbReference>
<organism evidence="13 14">
    <name type="scientific">Ataeniobius toweri</name>
    <dbReference type="NCBI Taxonomy" id="208326"/>
    <lineage>
        <taxon>Eukaryota</taxon>
        <taxon>Metazoa</taxon>
        <taxon>Chordata</taxon>
        <taxon>Craniata</taxon>
        <taxon>Vertebrata</taxon>
        <taxon>Euteleostomi</taxon>
        <taxon>Actinopterygii</taxon>
        <taxon>Neopterygii</taxon>
        <taxon>Teleostei</taxon>
        <taxon>Neoteleostei</taxon>
        <taxon>Acanthomorphata</taxon>
        <taxon>Ovalentaria</taxon>
        <taxon>Atherinomorphae</taxon>
        <taxon>Cyprinodontiformes</taxon>
        <taxon>Goodeidae</taxon>
        <taxon>Ataeniobius</taxon>
    </lineage>
</organism>
<comment type="similarity">
    <text evidence="2 11">Belongs to the mitochondrial carrier (TC 2.A.29) family.</text>
</comment>
<dbReference type="InterPro" id="IPR051028">
    <property type="entry name" value="Mito_Solute_Carrier"/>
</dbReference>
<evidence type="ECO:0000256" key="4">
    <source>
        <dbReference type="ARBA" id="ARBA00022692"/>
    </source>
</evidence>
<protein>
    <recommendedName>
        <fullName evidence="15">Solute carrier family 25 member 55a</fullName>
    </recommendedName>
</protein>
<evidence type="ECO:0000256" key="7">
    <source>
        <dbReference type="ARBA" id="ARBA00022989"/>
    </source>
</evidence>
<keyword evidence="9 10" id="KW-0472">Membrane</keyword>
<dbReference type="PANTHER" id="PTHR45678:SF13">
    <property type="entry name" value="SOLUTE CARRIER FAMILY 25 (MITOCHONDRIAL CARRIER: GLUTAMATE), MEMBER 22-RELATED"/>
    <property type="match status" value="1"/>
</dbReference>
<dbReference type="Gene3D" id="1.50.40.10">
    <property type="entry name" value="Mitochondrial carrier domain"/>
    <property type="match status" value="1"/>
</dbReference>
<keyword evidence="8" id="KW-0496">Mitochondrion</keyword>
<evidence type="ECO:0000256" key="10">
    <source>
        <dbReference type="PROSITE-ProRule" id="PRU00282"/>
    </source>
</evidence>
<feature type="repeat" description="Solcar" evidence="10">
    <location>
        <begin position="259"/>
        <end position="348"/>
    </location>
</feature>
<evidence type="ECO:0000256" key="1">
    <source>
        <dbReference type="ARBA" id="ARBA00004448"/>
    </source>
</evidence>
<keyword evidence="4 10" id="KW-0812">Transmembrane</keyword>
<feature type="transmembrane region" description="Helical" evidence="12">
    <location>
        <begin position="261"/>
        <end position="279"/>
    </location>
</feature>
<reference evidence="13 14" key="1">
    <citation type="submission" date="2021-07" db="EMBL/GenBank/DDBJ databases">
        <authorList>
            <person name="Palmer J.M."/>
        </authorList>
    </citation>
    <scope>NUCLEOTIDE SEQUENCE [LARGE SCALE GENOMIC DNA]</scope>
    <source>
        <strain evidence="13 14">AT_MEX2019</strain>
        <tissue evidence="13">Muscle</tissue>
    </source>
</reference>
<dbReference type="PANTHER" id="PTHR45678">
    <property type="entry name" value="MITOCHONDRIAL 2-OXODICARBOXYLATE CARRIER 1-RELATED"/>
    <property type="match status" value="1"/>
</dbReference>
<evidence type="ECO:0000313" key="13">
    <source>
        <dbReference type="EMBL" id="MED6248376.1"/>
    </source>
</evidence>
<dbReference type="InterPro" id="IPR023395">
    <property type="entry name" value="MCP_dom_sf"/>
</dbReference>
<dbReference type="EMBL" id="JAHUTI010050136">
    <property type="protein sequence ID" value="MED6248376.1"/>
    <property type="molecule type" value="Genomic_DNA"/>
</dbReference>
<gene>
    <name evidence="13" type="ORF">ATANTOWER_032561</name>
</gene>
<feature type="repeat" description="Solcar" evidence="10">
    <location>
        <begin position="130"/>
        <end position="250"/>
    </location>
</feature>
<feature type="repeat" description="Solcar" evidence="10">
    <location>
        <begin position="35"/>
        <end position="122"/>
    </location>
</feature>
<evidence type="ECO:0000256" key="9">
    <source>
        <dbReference type="ARBA" id="ARBA00023136"/>
    </source>
</evidence>
<dbReference type="InterPro" id="IPR018108">
    <property type="entry name" value="MCP_transmembrane"/>
</dbReference>
<evidence type="ECO:0008006" key="15">
    <source>
        <dbReference type="Google" id="ProtNLM"/>
    </source>
</evidence>
<feature type="non-terminal residue" evidence="13">
    <location>
        <position position="1"/>
    </location>
</feature>
<dbReference type="SUPFAM" id="SSF103506">
    <property type="entry name" value="Mitochondrial carrier"/>
    <property type="match status" value="1"/>
</dbReference>
<evidence type="ECO:0000256" key="2">
    <source>
        <dbReference type="ARBA" id="ARBA00006375"/>
    </source>
</evidence>
<evidence type="ECO:0000313" key="14">
    <source>
        <dbReference type="Proteomes" id="UP001345963"/>
    </source>
</evidence>
<accession>A0ABU7BCP6</accession>
<keyword evidence="14" id="KW-1185">Reference proteome</keyword>
<comment type="subcellular location">
    <subcellularLocation>
        <location evidence="1">Mitochondrion inner membrane</location>
        <topology evidence="1">Multi-pass membrane protein</topology>
    </subcellularLocation>
</comment>
<dbReference type="PRINTS" id="PR00926">
    <property type="entry name" value="MITOCARRIER"/>
</dbReference>
<comment type="caution">
    <text evidence="13">The sequence shown here is derived from an EMBL/GenBank/DDBJ whole genome shotgun (WGS) entry which is preliminary data.</text>
</comment>
<keyword evidence="6" id="KW-0999">Mitochondrion inner membrane</keyword>
<evidence type="ECO:0000256" key="5">
    <source>
        <dbReference type="ARBA" id="ARBA00022737"/>
    </source>
</evidence>
<keyword evidence="7 12" id="KW-1133">Transmembrane helix</keyword>
<evidence type="ECO:0000256" key="3">
    <source>
        <dbReference type="ARBA" id="ARBA00022448"/>
    </source>
</evidence>
<evidence type="ECO:0000256" key="6">
    <source>
        <dbReference type="ARBA" id="ARBA00022792"/>
    </source>
</evidence>
<dbReference type="Proteomes" id="UP001345963">
    <property type="component" value="Unassembled WGS sequence"/>
</dbReference>
<feature type="transmembrane region" description="Helical" evidence="12">
    <location>
        <begin position="328"/>
        <end position="351"/>
    </location>
</feature>
<keyword evidence="3 11" id="KW-0813">Transport</keyword>
<dbReference type="InterPro" id="IPR002067">
    <property type="entry name" value="MCP"/>
</dbReference>
<sequence>TIIWTLFVSLPLESTSLHLLSSLATLIVGMSQQQISLPAKLINGGIAGIVGVTCVFPIDLAKTRLQNQRSGQQVYKSMMDCLVKTLRSEGYFGMYRGAAVNLTLVTPEKAIKLAANDFFRHHLSKDGKGLTVFKEMLAGCGAGMCQVIITTPMEMLKIQLQDAGRLAAQQKKPVMMSPTKLVVSNTVLSRSYNSGPVVSAARAVSATQIAKELLQTQGIPGLYRGLGATLMRDVPFSIVYFPLFANLNRLGKPGPDQSSPFYWAFLSGCVAGSTAAVAVNPCDVVKTRMQSLNKGPSEESYNGVMDCVSKIMRKEGPTGFLKGAGCRALVIAPLFGIAQVMYFVGVGEYILDNFSPSFLSV</sequence>
<proteinExistence type="inferred from homology"/>
<keyword evidence="5" id="KW-0677">Repeat</keyword>
<evidence type="ECO:0000256" key="8">
    <source>
        <dbReference type="ARBA" id="ARBA00023128"/>
    </source>
</evidence>
<evidence type="ECO:0000256" key="11">
    <source>
        <dbReference type="RuleBase" id="RU000488"/>
    </source>
</evidence>
<dbReference type="PROSITE" id="PS50920">
    <property type="entry name" value="SOLCAR"/>
    <property type="match status" value="3"/>
</dbReference>
<name>A0ABU7BCP6_9TELE</name>